<name>A0A7W7FJP4_9MICO</name>
<evidence type="ECO:0000313" key="1">
    <source>
        <dbReference type="EMBL" id="MBB4667640.1"/>
    </source>
</evidence>
<organism evidence="1 2">
    <name type="scientific">Microbacterium marinum</name>
    <dbReference type="NCBI Taxonomy" id="421115"/>
    <lineage>
        <taxon>Bacteria</taxon>
        <taxon>Bacillati</taxon>
        <taxon>Actinomycetota</taxon>
        <taxon>Actinomycetes</taxon>
        <taxon>Micrococcales</taxon>
        <taxon>Microbacteriaceae</taxon>
        <taxon>Microbacterium</taxon>
    </lineage>
</organism>
<protein>
    <submittedName>
        <fullName evidence="1">Uncharacterized protein</fullName>
    </submittedName>
</protein>
<keyword evidence="2" id="KW-1185">Reference proteome</keyword>
<evidence type="ECO:0000313" key="2">
    <source>
        <dbReference type="Proteomes" id="UP000573729"/>
    </source>
</evidence>
<sequence length="82" mass="8740">MHRVQARLVAATPGEWVDAIVLSADAASGSIRIRTFEEGHEVSLWNGAGGAAELRAGDPVALHERHHVLAIGSTRYNALLES</sequence>
<gene>
    <name evidence="1" type="ORF">BKA24_002349</name>
</gene>
<proteinExistence type="predicted"/>
<dbReference type="EMBL" id="JACHMD010000001">
    <property type="protein sequence ID" value="MBB4667640.1"/>
    <property type="molecule type" value="Genomic_DNA"/>
</dbReference>
<dbReference type="AlphaFoldDB" id="A0A7W7FJP4"/>
<dbReference type="RefSeq" id="WP_343066109.1">
    <property type="nucleotide sequence ID" value="NZ_JACHMD010000001.1"/>
</dbReference>
<comment type="caution">
    <text evidence="1">The sequence shown here is derived from an EMBL/GenBank/DDBJ whole genome shotgun (WGS) entry which is preliminary data.</text>
</comment>
<dbReference type="Proteomes" id="UP000573729">
    <property type="component" value="Unassembled WGS sequence"/>
</dbReference>
<accession>A0A7W7FJP4</accession>
<reference evidence="1 2" key="1">
    <citation type="submission" date="2020-08" db="EMBL/GenBank/DDBJ databases">
        <title>Sequencing the genomes of 1000 actinobacteria strains.</title>
        <authorList>
            <person name="Klenk H.-P."/>
        </authorList>
    </citation>
    <scope>NUCLEOTIDE SEQUENCE [LARGE SCALE GENOMIC DNA]</scope>
    <source>
        <strain evidence="1 2">DSM 24947</strain>
    </source>
</reference>